<feature type="repeat" description="PPR" evidence="2">
    <location>
        <begin position="824"/>
        <end position="858"/>
    </location>
</feature>
<feature type="repeat" description="PPR" evidence="2">
    <location>
        <begin position="249"/>
        <end position="283"/>
    </location>
</feature>
<feature type="domain" description="Pentatricopeptide repeat-containing protein-mitochondrial" evidence="4">
    <location>
        <begin position="457"/>
        <end position="576"/>
    </location>
</feature>
<dbReference type="InterPro" id="IPR011990">
    <property type="entry name" value="TPR-like_helical_dom_sf"/>
</dbReference>
<sequence>MERFVVAARHVPKIVDILHVNYPTSTLCPNIAVLFPRFCASDARPPDQDSSRVSALRGTSVERDPPPLPTATVATGPRRIVKYASKDLDRSGENTASGIGRIVSYDAELGEGFIRFKYGRTHTDMSTGLQYTRQLRGCGNLHGDLQFNDSHLQSEFREKEPLTRRNLIGRAVEFHALLTEEGQALVAQHIAPFQSATVRRTVRSAARGAHKHSELRGVTGEEICEKLKTLNPDEAVEFHELVIKCEQATVVTFSVLLNILAKHNKPSRATGLLARMRRAGVQPDARFYNTLYGIIREEDRKLKRQKIPSVEAALALRDFVVSQGLDPCVHVQNVLLSKLSLTGRVREAEELVAQMKEEAKLQNMPDASAEARWPANVAPDANTYRLLLQALCPCGATVRMREVLEEMRTQGIVVEREHYTLLLQALARKGDLDAVDELLQTEFIPQCKLDVRLFTPLLAAAGRSGSTDRLETYLRQIKEAGLELDPQAYNALLSAYLYLQREDKANEVFETMARANYSISPTTFSVLMSQTLKGKTGATALAYAQQVVEEITAEGKKPNTTIWNVALYTAGVKGNAATAELLVQEMQSRGNELNQVTNNMMIKANADSGELRRAMYWLDERRERWEANHYTLVPLVTAFCWAKDPERAEELFWQLASMAKEAERGQVVLKPPLRENLIPNLGAKLVRVWGEVGDTERSVACVRRLQSDGWLKQGHSNSVMWALVEALAVAGEVELVEEWMAEARQLKAVDAELYRKLLRGLCIAGEAEQASNWLQCVEADQENSTMQGFEPLYNALMNHFAQKGDIEKVDELMKQMVEAGAHPNEATYNNLLWAWIRWGDYHSAAEVPDEMRRARLEPNDYTYALLLSLAGTSEEVEQLWQQMLAAGIQPTAHVFKHRMVRLAELEPDPRMRWQALLDEMREIGNLSKCTEVFNLQLS</sequence>
<dbReference type="GO" id="GO:0005739">
    <property type="term" value="C:mitochondrion"/>
    <property type="evidence" value="ECO:0007669"/>
    <property type="project" value="TreeGrafter"/>
</dbReference>
<dbReference type="EMBL" id="LGRX02009645">
    <property type="protein sequence ID" value="KAK3271524.1"/>
    <property type="molecule type" value="Genomic_DNA"/>
</dbReference>
<dbReference type="NCBIfam" id="TIGR00756">
    <property type="entry name" value="PPR"/>
    <property type="match status" value="2"/>
</dbReference>
<evidence type="ECO:0000256" key="2">
    <source>
        <dbReference type="PROSITE-ProRule" id="PRU00708"/>
    </source>
</evidence>
<dbReference type="InterPro" id="IPR051114">
    <property type="entry name" value="Mito_RNA_Proc_CCM1"/>
</dbReference>
<dbReference type="AlphaFoldDB" id="A0AAE0G4Q1"/>
<gene>
    <name evidence="5" type="ORF">CYMTET_20133</name>
</gene>
<feature type="non-terminal residue" evidence="5">
    <location>
        <position position="938"/>
    </location>
</feature>
<feature type="repeat" description="PPR" evidence="2">
    <location>
        <begin position="485"/>
        <end position="519"/>
    </location>
</feature>
<dbReference type="InterPro" id="IPR002885">
    <property type="entry name" value="PPR_rpt"/>
</dbReference>
<evidence type="ECO:0000313" key="6">
    <source>
        <dbReference type="Proteomes" id="UP001190700"/>
    </source>
</evidence>
<feature type="repeat" description="PPR" evidence="2">
    <location>
        <begin position="789"/>
        <end position="823"/>
    </location>
</feature>
<dbReference type="GO" id="GO:0003729">
    <property type="term" value="F:mRNA binding"/>
    <property type="evidence" value="ECO:0007669"/>
    <property type="project" value="TreeGrafter"/>
</dbReference>
<dbReference type="Pfam" id="PF13041">
    <property type="entry name" value="PPR_2"/>
    <property type="match status" value="1"/>
</dbReference>
<dbReference type="PANTHER" id="PTHR47934:SF6">
    <property type="entry name" value="MITOCHONDRIAL GROUP I INTRON SPLICING FACTOR CCM1-RELATED"/>
    <property type="match status" value="1"/>
</dbReference>
<protein>
    <recommendedName>
        <fullName evidence="4">Pentatricopeptide repeat-containing protein-mitochondrial domain-containing protein</fullName>
    </recommendedName>
</protein>
<dbReference type="Pfam" id="PF23276">
    <property type="entry name" value="TPR_24"/>
    <property type="match status" value="1"/>
</dbReference>
<keyword evidence="6" id="KW-1185">Reference proteome</keyword>
<dbReference type="Pfam" id="PF01535">
    <property type="entry name" value="PPR"/>
    <property type="match status" value="3"/>
</dbReference>
<dbReference type="Proteomes" id="UP001190700">
    <property type="component" value="Unassembled WGS sequence"/>
</dbReference>
<organism evidence="5 6">
    <name type="scientific">Cymbomonas tetramitiformis</name>
    <dbReference type="NCBI Taxonomy" id="36881"/>
    <lineage>
        <taxon>Eukaryota</taxon>
        <taxon>Viridiplantae</taxon>
        <taxon>Chlorophyta</taxon>
        <taxon>Pyramimonadophyceae</taxon>
        <taxon>Pyramimonadales</taxon>
        <taxon>Pyramimonadaceae</taxon>
        <taxon>Cymbomonas</taxon>
    </lineage>
</organism>
<evidence type="ECO:0000259" key="4">
    <source>
        <dbReference type="Pfam" id="PF23276"/>
    </source>
</evidence>
<evidence type="ECO:0000256" key="1">
    <source>
        <dbReference type="ARBA" id="ARBA00022737"/>
    </source>
</evidence>
<comment type="caution">
    <text evidence="5">The sequence shown here is derived from an EMBL/GenBank/DDBJ whole genome shotgun (WGS) entry which is preliminary data.</text>
</comment>
<dbReference type="InterPro" id="IPR057027">
    <property type="entry name" value="TPR_mt"/>
</dbReference>
<evidence type="ECO:0000313" key="5">
    <source>
        <dbReference type="EMBL" id="KAK3271524.1"/>
    </source>
</evidence>
<name>A0AAE0G4Q1_9CHLO</name>
<keyword evidence="1" id="KW-0677">Repeat</keyword>
<feature type="repeat" description="PPR" evidence="2">
    <location>
        <begin position="380"/>
        <end position="414"/>
    </location>
</feature>
<evidence type="ECO:0000256" key="3">
    <source>
        <dbReference type="SAM" id="MobiDB-lite"/>
    </source>
</evidence>
<dbReference type="PANTHER" id="PTHR47934">
    <property type="entry name" value="PENTATRICOPEPTIDE REPEAT-CONTAINING PROTEIN PET309, MITOCHONDRIAL"/>
    <property type="match status" value="1"/>
</dbReference>
<dbReference type="Gene3D" id="1.25.40.10">
    <property type="entry name" value="Tetratricopeptide repeat domain"/>
    <property type="match status" value="5"/>
</dbReference>
<feature type="region of interest" description="Disordered" evidence="3">
    <location>
        <begin position="43"/>
        <end position="72"/>
    </location>
</feature>
<dbReference type="PROSITE" id="PS51375">
    <property type="entry name" value="PPR"/>
    <property type="match status" value="5"/>
</dbReference>
<proteinExistence type="predicted"/>
<dbReference type="GO" id="GO:0006396">
    <property type="term" value="P:RNA processing"/>
    <property type="evidence" value="ECO:0007669"/>
    <property type="project" value="TreeGrafter"/>
</dbReference>
<accession>A0AAE0G4Q1</accession>
<reference evidence="5 6" key="1">
    <citation type="journal article" date="2015" name="Genome Biol. Evol.">
        <title>Comparative Genomics of a Bacterivorous Green Alga Reveals Evolutionary Causalities and Consequences of Phago-Mixotrophic Mode of Nutrition.</title>
        <authorList>
            <person name="Burns J.A."/>
            <person name="Paasch A."/>
            <person name="Narechania A."/>
            <person name="Kim E."/>
        </authorList>
    </citation>
    <scope>NUCLEOTIDE SEQUENCE [LARGE SCALE GENOMIC DNA]</scope>
    <source>
        <strain evidence="5 6">PLY_AMNH</strain>
    </source>
</reference>
<dbReference type="GO" id="GO:0007005">
    <property type="term" value="P:mitochondrion organization"/>
    <property type="evidence" value="ECO:0007669"/>
    <property type="project" value="TreeGrafter"/>
</dbReference>